<keyword evidence="11" id="KW-1185">Reference proteome</keyword>
<dbReference type="OrthoDB" id="1657402at2759"/>
<dbReference type="PIRSF" id="PIRSF006336">
    <property type="entry name" value="B-gal"/>
    <property type="match status" value="1"/>
</dbReference>
<evidence type="ECO:0000313" key="10">
    <source>
        <dbReference type="EMBL" id="EEZ99315.1"/>
    </source>
</evidence>
<dbReference type="PANTHER" id="PTHR23421">
    <property type="entry name" value="BETA-GALACTOSIDASE RELATED"/>
    <property type="match status" value="1"/>
</dbReference>
<evidence type="ECO:0000313" key="11">
    <source>
        <dbReference type="Proteomes" id="UP000007266"/>
    </source>
</evidence>
<sequence length="630" mass="72169">MASPPTLYEYYTSSGISDGLSTKQTNFTLNNKPLTIFSGALHYFRVPQQYWRDRLRKIRAAGLNTVETYVPWNLHEPQIGIYDFGQGGSDFSEFLYLEKFLKLAQEEDLLAIVRPGPYICAEWDFGGLPSWLLRENVKVRTSEPKFMSHVTRFFTRLLPILAALQFTKGGPIVAFQVENEYGNTKNNDTEYLTNLKVLFEENGIRELLFTSDTPSNGFSGTLPGILATANFQDDARNELALLRKYQPDKPLMVMEYWTGWFDHWTEKHHQRSSQAFGAVLDEILSENSSVNMYMFHGGTNWGFLNGANIKDLTTDNSAYQPDTTSYDYDAPLSEAGDYTDKYHKVKELVKKYNTVVTKVPEMPELIKRSVYTPVQLTEMLTLDDLIQQSANKFTSDVLKPMEMIGQSYGYINYRQRNLHITPNSTLKIEGHVCDTVLVLINGQLKSKIPKNQSDLNNFGFWRHKDSTLDLGPIEYKNATVDLLVENFGRSNYGKLNQFNQFKGLWQGNVLLNDAVLHNWEITPLEFKTNWTNSLQWKSSLSDFSGPRLFKGVLNVQEVYDTYLDMREWTKGFVIINGFVLGRFWKLGPQQSLYLPGAFLKTGANSLVVFEHFEGKGQVKFVKDSIFETCN</sequence>
<feature type="domain" description="Glycoside hydrolase 35 catalytic" evidence="7">
    <location>
        <begin position="27"/>
        <end position="351"/>
    </location>
</feature>
<organism evidence="10 11">
    <name type="scientific">Tribolium castaneum</name>
    <name type="common">Red flour beetle</name>
    <dbReference type="NCBI Taxonomy" id="7070"/>
    <lineage>
        <taxon>Eukaryota</taxon>
        <taxon>Metazoa</taxon>
        <taxon>Ecdysozoa</taxon>
        <taxon>Arthropoda</taxon>
        <taxon>Hexapoda</taxon>
        <taxon>Insecta</taxon>
        <taxon>Pterygota</taxon>
        <taxon>Neoptera</taxon>
        <taxon>Endopterygota</taxon>
        <taxon>Coleoptera</taxon>
        <taxon>Polyphaga</taxon>
        <taxon>Cucujiformia</taxon>
        <taxon>Tenebrionidae</taxon>
        <taxon>Tenebrionidae incertae sedis</taxon>
        <taxon>Tribolium</taxon>
    </lineage>
</organism>
<evidence type="ECO:0000259" key="8">
    <source>
        <dbReference type="Pfam" id="PF21317"/>
    </source>
</evidence>
<dbReference type="FunFam" id="3.20.20.80:FF:000036">
    <property type="entry name" value="Beta-galactosidase"/>
    <property type="match status" value="1"/>
</dbReference>
<dbReference type="Proteomes" id="UP000007266">
    <property type="component" value="Linkage group 2"/>
</dbReference>
<dbReference type="GO" id="GO:0004565">
    <property type="term" value="F:beta-galactosidase activity"/>
    <property type="evidence" value="ECO:0000318"/>
    <property type="project" value="GO_Central"/>
</dbReference>
<evidence type="ECO:0000256" key="2">
    <source>
        <dbReference type="ARBA" id="ARBA00022801"/>
    </source>
</evidence>
<dbReference type="Pfam" id="PF01301">
    <property type="entry name" value="Glyco_hydro_35"/>
    <property type="match status" value="1"/>
</dbReference>
<dbReference type="eggNOG" id="KOG0496">
    <property type="taxonomic scope" value="Eukaryota"/>
</dbReference>
<dbReference type="PRINTS" id="PR00742">
    <property type="entry name" value="GLHYDRLASE35"/>
</dbReference>
<proteinExistence type="inferred from homology"/>
<evidence type="ECO:0000256" key="4">
    <source>
        <dbReference type="PIRSR" id="PIRSR006336-1"/>
    </source>
</evidence>
<dbReference type="InterPro" id="IPR008979">
    <property type="entry name" value="Galactose-bd-like_sf"/>
</dbReference>
<dbReference type="EC" id="3.2.1.23" evidence="5"/>
<dbReference type="AlphaFoldDB" id="D6WCM8"/>
<reference evidence="10 11" key="2">
    <citation type="journal article" date="2010" name="Nucleic Acids Res.">
        <title>BeetleBase in 2010: revisions to provide comprehensive genomic information for Tribolium castaneum.</title>
        <authorList>
            <person name="Kim H.S."/>
            <person name="Murphy T."/>
            <person name="Xia J."/>
            <person name="Caragea D."/>
            <person name="Park Y."/>
            <person name="Beeman R.W."/>
            <person name="Lorenzen M.D."/>
            <person name="Butcher S."/>
            <person name="Manak J.R."/>
            <person name="Brown S.J."/>
        </authorList>
    </citation>
    <scope>GENOME REANNOTATION</scope>
    <source>
        <strain evidence="10 11">Georgia GA2</strain>
    </source>
</reference>
<dbReference type="Gene3D" id="3.20.20.80">
    <property type="entry name" value="Glycosidases"/>
    <property type="match status" value="1"/>
</dbReference>
<feature type="domain" description="Beta-galactosidase galactose-binding" evidence="9">
    <location>
        <begin position="547"/>
        <end position="604"/>
    </location>
</feature>
<feature type="domain" description="Beta-galactosidase 1-like first all-beta" evidence="8">
    <location>
        <begin position="401"/>
        <end position="525"/>
    </location>
</feature>
<evidence type="ECO:0000259" key="7">
    <source>
        <dbReference type="Pfam" id="PF01301"/>
    </source>
</evidence>
<dbReference type="EMBL" id="KQ971317">
    <property type="protein sequence ID" value="EEZ99315.1"/>
    <property type="molecule type" value="Genomic_DNA"/>
</dbReference>
<name>D6WCM8_TRICA</name>
<evidence type="ECO:0000256" key="3">
    <source>
        <dbReference type="ARBA" id="ARBA00023295"/>
    </source>
</evidence>
<dbReference type="InterPro" id="IPR017853">
    <property type="entry name" value="GH"/>
</dbReference>
<dbReference type="PROSITE" id="PS01182">
    <property type="entry name" value="GLYCOSYL_HYDROL_F35"/>
    <property type="match status" value="1"/>
</dbReference>
<dbReference type="InterPro" id="IPR019801">
    <property type="entry name" value="Glyco_hydro_35_CS"/>
</dbReference>
<dbReference type="HOGENOM" id="CLU_007853_7_2_1"/>
<dbReference type="FunFam" id="2.60.120.260:FF:000049">
    <property type="entry name" value="Beta-galactosidase"/>
    <property type="match status" value="1"/>
</dbReference>
<dbReference type="SUPFAM" id="SSF49785">
    <property type="entry name" value="Galactose-binding domain-like"/>
    <property type="match status" value="1"/>
</dbReference>
<dbReference type="InterPro" id="IPR001944">
    <property type="entry name" value="Glycoside_Hdrlase_35"/>
</dbReference>
<evidence type="ECO:0000259" key="9">
    <source>
        <dbReference type="Pfam" id="PF21467"/>
    </source>
</evidence>
<dbReference type="GO" id="GO:0005773">
    <property type="term" value="C:vacuole"/>
    <property type="evidence" value="ECO:0000318"/>
    <property type="project" value="GO_Central"/>
</dbReference>
<dbReference type="Pfam" id="PF21317">
    <property type="entry name" value="BetaGal_ABD_1"/>
    <property type="match status" value="1"/>
</dbReference>
<keyword evidence="2 5" id="KW-0378">Hydrolase</keyword>
<dbReference type="PhylomeDB" id="D6WCM8"/>
<dbReference type="InterPro" id="IPR031330">
    <property type="entry name" value="Gly_Hdrlase_35_cat"/>
</dbReference>
<dbReference type="InterPro" id="IPR048912">
    <property type="entry name" value="BetaGal1-like_ABD1"/>
</dbReference>
<comment type="similarity">
    <text evidence="1 6">Belongs to the glycosyl hydrolase 35 family.</text>
</comment>
<evidence type="ECO:0000256" key="5">
    <source>
        <dbReference type="RuleBase" id="RU000675"/>
    </source>
</evidence>
<protein>
    <recommendedName>
        <fullName evidence="5">Beta-galactosidase</fullName>
        <ecNumber evidence="5">3.2.1.23</ecNumber>
    </recommendedName>
</protein>
<keyword evidence="3 5" id="KW-0326">Glycosidase</keyword>
<evidence type="ECO:0000256" key="1">
    <source>
        <dbReference type="ARBA" id="ARBA00009809"/>
    </source>
</evidence>
<feature type="active site" description="Nucleophile" evidence="4">
    <location>
        <position position="255"/>
    </location>
</feature>
<dbReference type="InterPro" id="IPR048913">
    <property type="entry name" value="BetaGal_gal-bd"/>
</dbReference>
<dbReference type="OMA" id="GSEIVHN"/>
<gene>
    <name evidence="10" type="primary">AUGUSTUS-3.0.2_01367</name>
    <name evidence="10" type="ORF">TcasGA2_TC001367</name>
</gene>
<comment type="catalytic activity">
    <reaction evidence="5">
        <text>Hydrolysis of terminal non-reducing beta-D-galactose residues in beta-D-galactosides.</text>
        <dbReference type="EC" id="3.2.1.23"/>
    </reaction>
</comment>
<reference evidence="10 11" key="1">
    <citation type="journal article" date="2008" name="Nature">
        <title>The genome of the model beetle and pest Tribolium castaneum.</title>
        <authorList>
            <consortium name="Tribolium Genome Sequencing Consortium"/>
            <person name="Richards S."/>
            <person name="Gibbs R.A."/>
            <person name="Weinstock G.M."/>
            <person name="Brown S.J."/>
            <person name="Denell R."/>
            <person name="Beeman R.W."/>
            <person name="Gibbs R."/>
            <person name="Beeman R.W."/>
            <person name="Brown S.J."/>
            <person name="Bucher G."/>
            <person name="Friedrich M."/>
            <person name="Grimmelikhuijzen C.J."/>
            <person name="Klingler M."/>
            <person name="Lorenzen M."/>
            <person name="Richards S."/>
            <person name="Roth S."/>
            <person name="Schroder R."/>
            <person name="Tautz D."/>
            <person name="Zdobnov E.M."/>
            <person name="Muzny D."/>
            <person name="Gibbs R.A."/>
            <person name="Weinstock G.M."/>
            <person name="Attaway T."/>
            <person name="Bell S."/>
            <person name="Buhay C.J."/>
            <person name="Chandrabose M.N."/>
            <person name="Chavez D."/>
            <person name="Clerk-Blankenburg K.P."/>
            <person name="Cree A."/>
            <person name="Dao M."/>
            <person name="Davis C."/>
            <person name="Chacko J."/>
            <person name="Dinh H."/>
            <person name="Dugan-Rocha S."/>
            <person name="Fowler G."/>
            <person name="Garner T.T."/>
            <person name="Garnes J."/>
            <person name="Gnirke A."/>
            <person name="Hawes A."/>
            <person name="Hernandez J."/>
            <person name="Hines S."/>
            <person name="Holder M."/>
            <person name="Hume J."/>
            <person name="Jhangiani S.N."/>
            <person name="Joshi V."/>
            <person name="Khan Z.M."/>
            <person name="Jackson L."/>
            <person name="Kovar C."/>
            <person name="Kowis A."/>
            <person name="Lee S."/>
            <person name="Lewis L.R."/>
            <person name="Margolis J."/>
            <person name="Morgan M."/>
            <person name="Nazareth L.V."/>
            <person name="Nguyen N."/>
            <person name="Okwuonu G."/>
            <person name="Parker D."/>
            <person name="Richards S."/>
            <person name="Ruiz S.J."/>
            <person name="Santibanez J."/>
            <person name="Savard J."/>
            <person name="Scherer S.E."/>
            <person name="Schneider B."/>
            <person name="Sodergren E."/>
            <person name="Tautz D."/>
            <person name="Vattahil S."/>
            <person name="Villasana D."/>
            <person name="White C.S."/>
            <person name="Wright R."/>
            <person name="Park Y."/>
            <person name="Beeman R.W."/>
            <person name="Lord J."/>
            <person name="Oppert B."/>
            <person name="Lorenzen M."/>
            <person name="Brown S."/>
            <person name="Wang L."/>
            <person name="Savard J."/>
            <person name="Tautz D."/>
            <person name="Richards S."/>
            <person name="Weinstock G."/>
            <person name="Gibbs R.A."/>
            <person name="Liu Y."/>
            <person name="Worley K."/>
            <person name="Weinstock G."/>
            <person name="Elsik C.G."/>
            <person name="Reese J.T."/>
            <person name="Elhaik E."/>
            <person name="Landan G."/>
            <person name="Graur D."/>
            <person name="Arensburger P."/>
            <person name="Atkinson P."/>
            <person name="Beeman R.W."/>
            <person name="Beidler J."/>
            <person name="Brown S.J."/>
            <person name="Demuth J.P."/>
            <person name="Drury D.W."/>
            <person name="Du Y.Z."/>
            <person name="Fujiwara H."/>
            <person name="Lorenzen M."/>
            <person name="Maselli V."/>
            <person name="Osanai M."/>
            <person name="Park Y."/>
            <person name="Robertson H.M."/>
            <person name="Tu Z."/>
            <person name="Wang J.J."/>
            <person name="Wang S."/>
            <person name="Richards S."/>
            <person name="Song H."/>
            <person name="Zhang L."/>
            <person name="Sodergren E."/>
            <person name="Werner D."/>
            <person name="Stanke M."/>
            <person name="Morgenstern B."/>
            <person name="Solovyev V."/>
            <person name="Kosarev P."/>
            <person name="Brown G."/>
            <person name="Chen H.C."/>
            <person name="Ermolaeva O."/>
            <person name="Hlavina W."/>
            <person name="Kapustin Y."/>
            <person name="Kiryutin B."/>
            <person name="Kitts P."/>
            <person name="Maglott D."/>
            <person name="Pruitt K."/>
            <person name="Sapojnikov V."/>
            <person name="Souvorov A."/>
            <person name="Mackey A.J."/>
            <person name="Waterhouse R.M."/>
            <person name="Wyder S."/>
            <person name="Zdobnov E.M."/>
            <person name="Zdobnov E.M."/>
            <person name="Wyder S."/>
            <person name="Kriventseva E.V."/>
            <person name="Kadowaki T."/>
            <person name="Bork P."/>
            <person name="Aranda M."/>
            <person name="Bao R."/>
            <person name="Beermann A."/>
            <person name="Berns N."/>
            <person name="Bolognesi R."/>
            <person name="Bonneton F."/>
            <person name="Bopp D."/>
            <person name="Brown S.J."/>
            <person name="Bucher G."/>
            <person name="Butts T."/>
            <person name="Chaumot A."/>
            <person name="Denell R.E."/>
            <person name="Ferrier D.E."/>
            <person name="Friedrich M."/>
            <person name="Gordon C.M."/>
            <person name="Jindra M."/>
            <person name="Klingler M."/>
            <person name="Lan Q."/>
            <person name="Lattorff H.M."/>
            <person name="Laudet V."/>
            <person name="von Levetsow C."/>
            <person name="Liu Z."/>
            <person name="Lutz R."/>
            <person name="Lynch J.A."/>
            <person name="da Fonseca R.N."/>
            <person name="Posnien N."/>
            <person name="Reuter R."/>
            <person name="Roth S."/>
            <person name="Savard J."/>
            <person name="Schinko J.B."/>
            <person name="Schmitt C."/>
            <person name="Schoppmeier M."/>
            <person name="Schroder R."/>
            <person name="Shippy T.D."/>
            <person name="Simonnet F."/>
            <person name="Marques-Souza H."/>
            <person name="Tautz D."/>
            <person name="Tomoyasu Y."/>
            <person name="Trauner J."/>
            <person name="Van der Zee M."/>
            <person name="Vervoort M."/>
            <person name="Wittkopp N."/>
            <person name="Wimmer E.A."/>
            <person name="Yang X."/>
            <person name="Jones A.K."/>
            <person name="Sattelle D.B."/>
            <person name="Ebert P.R."/>
            <person name="Nelson D."/>
            <person name="Scott J.G."/>
            <person name="Beeman R.W."/>
            <person name="Muthukrishnan S."/>
            <person name="Kramer K.J."/>
            <person name="Arakane Y."/>
            <person name="Beeman R.W."/>
            <person name="Zhu Q."/>
            <person name="Hogenkamp D."/>
            <person name="Dixit R."/>
            <person name="Oppert B."/>
            <person name="Jiang H."/>
            <person name="Zou Z."/>
            <person name="Marshall J."/>
            <person name="Elpidina E."/>
            <person name="Vinokurov K."/>
            <person name="Oppert C."/>
            <person name="Zou Z."/>
            <person name="Evans J."/>
            <person name="Lu Z."/>
            <person name="Zhao P."/>
            <person name="Sumathipala N."/>
            <person name="Altincicek B."/>
            <person name="Vilcinskas A."/>
            <person name="Williams M."/>
            <person name="Hultmark D."/>
            <person name="Hetru C."/>
            <person name="Jiang H."/>
            <person name="Grimmelikhuijzen C.J."/>
            <person name="Hauser F."/>
            <person name="Cazzamali G."/>
            <person name="Williamson M."/>
            <person name="Park Y."/>
            <person name="Li B."/>
            <person name="Tanaka Y."/>
            <person name="Predel R."/>
            <person name="Neupert S."/>
            <person name="Schachtner J."/>
            <person name="Verleyen P."/>
            <person name="Raible F."/>
            <person name="Bork P."/>
            <person name="Friedrich M."/>
            <person name="Walden K.K."/>
            <person name="Robertson H.M."/>
            <person name="Angeli S."/>
            <person name="Foret S."/>
            <person name="Bucher G."/>
            <person name="Schuetz S."/>
            <person name="Maleszka R."/>
            <person name="Wimmer E.A."/>
            <person name="Beeman R.W."/>
            <person name="Lorenzen M."/>
            <person name="Tomoyasu Y."/>
            <person name="Miller S.C."/>
            <person name="Grossmann D."/>
            <person name="Bucher G."/>
        </authorList>
    </citation>
    <scope>NUCLEOTIDE SEQUENCE [LARGE SCALE GENOMIC DNA]</scope>
    <source>
        <strain evidence="10 11">Georgia GA2</strain>
    </source>
</reference>
<dbReference type="Pfam" id="PF21467">
    <property type="entry name" value="BetaGal_gal-bd"/>
    <property type="match status" value="1"/>
</dbReference>
<dbReference type="SUPFAM" id="SSF51445">
    <property type="entry name" value="(Trans)glycosidases"/>
    <property type="match status" value="1"/>
</dbReference>
<dbReference type="Gene3D" id="2.60.120.260">
    <property type="entry name" value="Galactose-binding domain-like"/>
    <property type="match status" value="2"/>
</dbReference>
<dbReference type="KEGG" id="tca:655835"/>
<feature type="active site" description="Proton donor" evidence="4">
    <location>
        <position position="180"/>
    </location>
</feature>
<dbReference type="InterPro" id="IPR026283">
    <property type="entry name" value="B-gal_1-like"/>
</dbReference>
<dbReference type="STRING" id="7070.D6WCM8"/>
<dbReference type="GO" id="GO:0019388">
    <property type="term" value="P:galactose catabolic process"/>
    <property type="evidence" value="ECO:0000318"/>
    <property type="project" value="GO_Central"/>
</dbReference>
<evidence type="ECO:0000256" key="6">
    <source>
        <dbReference type="RuleBase" id="RU003679"/>
    </source>
</evidence>
<accession>D6WCM8</accession>